<evidence type="ECO:0000256" key="5">
    <source>
        <dbReference type="SAM" id="MobiDB-lite"/>
    </source>
</evidence>
<dbReference type="PANTHER" id="PTHR42723:SF1">
    <property type="entry name" value="CHLOROPHYLL SYNTHASE, CHLOROPLASTIC"/>
    <property type="match status" value="1"/>
</dbReference>
<dbReference type="RefSeq" id="WP_329260257.1">
    <property type="nucleotide sequence ID" value="NZ_CP109011.1"/>
</dbReference>
<dbReference type="InterPro" id="IPR050475">
    <property type="entry name" value="Prenyltransferase_related"/>
</dbReference>
<dbReference type="InterPro" id="IPR000537">
    <property type="entry name" value="UbiA_prenyltransferase"/>
</dbReference>
<evidence type="ECO:0000313" key="7">
    <source>
        <dbReference type="EMBL" id="WUT42003.1"/>
    </source>
</evidence>
<feature type="compositionally biased region" description="Basic and acidic residues" evidence="5">
    <location>
        <begin position="188"/>
        <end position="200"/>
    </location>
</feature>
<dbReference type="Pfam" id="PF01040">
    <property type="entry name" value="UbiA"/>
    <property type="match status" value="1"/>
</dbReference>
<feature type="compositionally biased region" description="Gly residues" evidence="5">
    <location>
        <begin position="211"/>
        <end position="227"/>
    </location>
</feature>
<evidence type="ECO:0000256" key="3">
    <source>
        <dbReference type="ARBA" id="ARBA00022989"/>
    </source>
</evidence>
<feature type="transmembrane region" description="Helical" evidence="6">
    <location>
        <begin position="296"/>
        <end position="314"/>
    </location>
</feature>
<feature type="region of interest" description="Disordered" evidence="5">
    <location>
        <begin position="177"/>
        <end position="259"/>
    </location>
</feature>
<evidence type="ECO:0000256" key="6">
    <source>
        <dbReference type="SAM" id="Phobius"/>
    </source>
</evidence>
<keyword evidence="4 6" id="KW-0472">Membrane</keyword>
<keyword evidence="3 6" id="KW-1133">Transmembrane helix</keyword>
<organism evidence="7 8">
    <name type="scientific">Streptomyces pseudovenezuelae</name>
    <dbReference type="NCBI Taxonomy" id="67350"/>
    <lineage>
        <taxon>Bacteria</taxon>
        <taxon>Bacillati</taxon>
        <taxon>Actinomycetota</taxon>
        <taxon>Actinomycetes</taxon>
        <taxon>Kitasatosporales</taxon>
        <taxon>Streptomycetaceae</taxon>
        <taxon>Streptomyces</taxon>
        <taxon>Streptomyces aurantiacus group</taxon>
    </lineage>
</organism>
<dbReference type="InterPro" id="IPR044878">
    <property type="entry name" value="UbiA_sf"/>
</dbReference>
<sequence>MTARRRLGAYARLTRLPAGLTVPGDIVAGAAAGGTPIGPRLLGPIASSLCLYWGGMALNDYVDREVDARERPERPVPSGAVSPAAALATAAALTAAGLGLTALAEGRRGLCTAVPLTAAIWTYDVLAKESPTAGPLVMAAARALDVLRGAGPGRLTTALPTALLSGLHTAGVTTLSRHEAVAGTRPGEGADSRQRPRGPDAPHGSRTRGSGLPGAGVTGAVGDGPGGATSPDAASLTGPDVGTAFTGPRPDPGADDLPGRRARHAVLRSLGASAAVTAGIGLAAKDTGRRHRIAAGGLALGFLAAAGAAPLAALRKPTPYRVRRAVAAGIRAMVPLQSALCAAAGRGGAGLALLAACAPARRLSRKVSLT</sequence>
<dbReference type="PANTHER" id="PTHR42723">
    <property type="entry name" value="CHLOROPHYLL SYNTHASE"/>
    <property type="match status" value="1"/>
</dbReference>
<feature type="transmembrane region" description="Helical" evidence="6">
    <location>
        <begin position="265"/>
        <end position="284"/>
    </location>
</feature>
<reference evidence="7" key="1">
    <citation type="submission" date="2022-10" db="EMBL/GenBank/DDBJ databases">
        <title>The complete genomes of actinobacterial strains from the NBC collection.</title>
        <authorList>
            <person name="Joergensen T.S."/>
            <person name="Alvarez Arevalo M."/>
            <person name="Sterndorff E.B."/>
            <person name="Faurdal D."/>
            <person name="Vuksanovic O."/>
            <person name="Mourched A.-S."/>
            <person name="Charusanti P."/>
            <person name="Shaw S."/>
            <person name="Blin K."/>
            <person name="Weber T."/>
        </authorList>
    </citation>
    <scope>NUCLEOTIDE SEQUENCE</scope>
    <source>
        <strain evidence="7">NBC_00686</strain>
    </source>
</reference>
<keyword evidence="2 6" id="KW-0812">Transmembrane</keyword>
<keyword evidence="8" id="KW-1185">Reference proteome</keyword>
<evidence type="ECO:0000256" key="2">
    <source>
        <dbReference type="ARBA" id="ARBA00022692"/>
    </source>
</evidence>
<evidence type="ECO:0000313" key="8">
    <source>
        <dbReference type="Proteomes" id="UP001432168"/>
    </source>
</evidence>
<accession>A0ABZ1WRG5</accession>
<comment type="subcellular location">
    <subcellularLocation>
        <location evidence="1">Membrane</location>
        <topology evidence="1">Multi-pass membrane protein</topology>
    </subcellularLocation>
</comment>
<dbReference type="Gene3D" id="1.10.357.140">
    <property type="entry name" value="UbiA prenyltransferase"/>
    <property type="match status" value="1"/>
</dbReference>
<dbReference type="EMBL" id="CP109011">
    <property type="protein sequence ID" value="WUT42003.1"/>
    <property type="molecule type" value="Genomic_DNA"/>
</dbReference>
<gene>
    <name evidence="7" type="ORF">OG929_06845</name>
</gene>
<name>A0ABZ1WRG5_9ACTN</name>
<protein>
    <submittedName>
        <fullName evidence="7">UbiA family prenyltransferase</fullName>
    </submittedName>
</protein>
<dbReference type="Proteomes" id="UP001432168">
    <property type="component" value="Chromosome"/>
</dbReference>
<evidence type="ECO:0000256" key="4">
    <source>
        <dbReference type="ARBA" id="ARBA00023136"/>
    </source>
</evidence>
<evidence type="ECO:0000256" key="1">
    <source>
        <dbReference type="ARBA" id="ARBA00004141"/>
    </source>
</evidence>
<proteinExistence type="predicted"/>